<dbReference type="EMBL" id="JAUUTP010000034">
    <property type="protein sequence ID" value="MDP1421159.1"/>
    <property type="molecule type" value="Genomic_DNA"/>
</dbReference>
<protein>
    <submittedName>
        <fullName evidence="1">Uncharacterized protein</fullName>
    </submittedName>
</protein>
<name>A0AA90P8D1_9BACI</name>
<accession>A0AA90P8D1</accession>
<gene>
    <name evidence="1" type="ORF">Q8G35_22960</name>
</gene>
<dbReference type="AlphaFoldDB" id="A0AA90P8D1"/>
<organism evidence="1 2">
    <name type="scientific">Peribacillus simplex</name>
    <dbReference type="NCBI Taxonomy" id="1478"/>
    <lineage>
        <taxon>Bacteria</taxon>
        <taxon>Bacillati</taxon>
        <taxon>Bacillota</taxon>
        <taxon>Bacilli</taxon>
        <taxon>Bacillales</taxon>
        <taxon>Bacillaceae</taxon>
        <taxon>Peribacillus</taxon>
    </lineage>
</organism>
<comment type="caution">
    <text evidence="1">The sequence shown here is derived from an EMBL/GenBank/DDBJ whole genome shotgun (WGS) entry which is preliminary data.</text>
</comment>
<sequence length="42" mass="4921">MKVDQLHELIQTFSTNEQQIAKEDYAYSLEEVDKGNETSKFL</sequence>
<dbReference type="Proteomes" id="UP001178277">
    <property type="component" value="Unassembled WGS sequence"/>
</dbReference>
<reference evidence="1" key="1">
    <citation type="submission" date="2023-07" db="EMBL/GenBank/DDBJ databases">
        <title>Murine gut Bacillus species.</title>
        <authorList>
            <person name="Gutman E."/>
            <person name="Hashuel R."/>
            <person name="Litvak Y."/>
        </authorList>
    </citation>
    <scope>NUCLEOTIDE SEQUENCE</scope>
    <source>
        <strain evidence="1">RU283</strain>
    </source>
</reference>
<dbReference type="RefSeq" id="WP_305162207.1">
    <property type="nucleotide sequence ID" value="NZ_JAUUTP010000034.1"/>
</dbReference>
<evidence type="ECO:0000313" key="2">
    <source>
        <dbReference type="Proteomes" id="UP001178277"/>
    </source>
</evidence>
<proteinExistence type="predicted"/>
<evidence type="ECO:0000313" key="1">
    <source>
        <dbReference type="EMBL" id="MDP1421159.1"/>
    </source>
</evidence>